<evidence type="ECO:0000259" key="2">
    <source>
        <dbReference type="Pfam" id="PF07109"/>
    </source>
</evidence>
<keyword evidence="1" id="KW-0472">Membrane</keyword>
<sequence length="335" mass="34983">MSALTASSAARAVVAPRAVAKRQAPVRAVATARTAKANTLAAATAFAAASLASSPAAFAASEVISQTADVSAVAVAGAGAIVATAGLLMVTDPNKRREDMKSESGGDEAASVANYFNTTGFDRWKKIYGETDDVNTVQMDIREGHQQTVDKVIGWMAGKDMKGVTVCDAGCGTGSLAIPLALRGASISASDISSAMVGEAEVLYNAEVSGGKAAPDVAPRFEALGLEECSGTYNVVTCIDVMIHYPTDRVNAMITHLASLSDDKLVISFAPKTTAYTILKRVGELFPGPSKATRAYLHAEADVEAALNQAGFKVKRREMTATKFYFSRLLECERG</sequence>
<feature type="domain" description="Magnesium-protoporphyrin IX methyltransferase C-terminal" evidence="2">
    <location>
        <begin position="238"/>
        <end position="334"/>
    </location>
</feature>
<evidence type="ECO:0000313" key="3">
    <source>
        <dbReference type="EMBL" id="CAD8722862.1"/>
    </source>
</evidence>
<dbReference type="EMBL" id="HBFC01037133">
    <property type="protein sequence ID" value="CAD8722862.1"/>
    <property type="molecule type" value="Transcribed_RNA"/>
</dbReference>
<dbReference type="NCBIfam" id="TIGR02021">
    <property type="entry name" value="BchM-ChlM"/>
    <property type="match status" value="1"/>
</dbReference>
<evidence type="ECO:0000256" key="1">
    <source>
        <dbReference type="SAM" id="Phobius"/>
    </source>
</evidence>
<dbReference type="SUPFAM" id="SSF53335">
    <property type="entry name" value="S-adenosyl-L-methionine-dependent methyltransferases"/>
    <property type="match status" value="1"/>
</dbReference>
<dbReference type="Pfam" id="PF07109">
    <property type="entry name" value="Mg-por_mtran_C"/>
    <property type="match status" value="1"/>
</dbReference>
<protein>
    <recommendedName>
        <fullName evidence="2">Magnesium-protoporphyrin IX methyltransferase C-terminal domain-containing protein</fullName>
    </recommendedName>
</protein>
<name>A0A7S0T1W4_9CHLO</name>
<dbReference type="GO" id="GO:0015995">
    <property type="term" value="P:chlorophyll biosynthetic process"/>
    <property type="evidence" value="ECO:0007669"/>
    <property type="project" value="InterPro"/>
</dbReference>
<feature type="transmembrane region" description="Helical" evidence="1">
    <location>
        <begin position="69"/>
        <end position="91"/>
    </location>
</feature>
<dbReference type="InterPro" id="IPR029063">
    <property type="entry name" value="SAM-dependent_MTases_sf"/>
</dbReference>
<keyword evidence="1" id="KW-1133">Transmembrane helix</keyword>
<reference evidence="3" key="1">
    <citation type="submission" date="2021-01" db="EMBL/GenBank/DDBJ databases">
        <authorList>
            <person name="Corre E."/>
            <person name="Pelletier E."/>
            <person name="Niang G."/>
            <person name="Scheremetjew M."/>
            <person name="Finn R."/>
            <person name="Kale V."/>
            <person name="Holt S."/>
            <person name="Cochrane G."/>
            <person name="Meng A."/>
            <person name="Brown T."/>
            <person name="Cohen L."/>
        </authorList>
    </citation>
    <scope>NUCLEOTIDE SEQUENCE</scope>
    <source>
        <strain evidence="3">SL-175</strain>
    </source>
</reference>
<dbReference type="Gene3D" id="3.40.50.150">
    <property type="entry name" value="Vaccinia Virus protein VP39"/>
    <property type="match status" value="1"/>
</dbReference>
<dbReference type="GO" id="GO:0046406">
    <property type="term" value="F:magnesium protoporphyrin IX methyltransferase activity"/>
    <property type="evidence" value="ECO:0007669"/>
    <property type="project" value="InterPro"/>
</dbReference>
<dbReference type="AlphaFoldDB" id="A0A7S0T1W4"/>
<gene>
    <name evidence="3" type="ORF">MANT1106_LOCUS22078</name>
</gene>
<dbReference type="PROSITE" id="PS51556">
    <property type="entry name" value="SAM_MT_MG_PIX"/>
    <property type="match status" value="1"/>
</dbReference>
<organism evidence="3">
    <name type="scientific">Mantoniella antarctica</name>
    <dbReference type="NCBI Taxonomy" id="81844"/>
    <lineage>
        <taxon>Eukaryota</taxon>
        <taxon>Viridiplantae</taxon>
        <taxon>Chlorophyta</taxon>
        <taxon>Mamiellophyceae</taxon>
        <taxon>Mamiellales</taxon>
        <taxon>Mamiellaceae</taxon>
        <taxon>Mantoniella</taxon>
    </lineage>
</organism>
<proteinExistence type="predicted"/>
<dbReference type="InterPro" id="IPR010940">
    <property type="entry name" value="Mg_prot_MeTrfase_C"/>
</dbReference>
<keyword evidence="1" id="KW-0812">Transmembrane</keyword>
<dbReference type="InterPro" id="IPR010251">
    <property type="entry name" value="Mg_prot_MeTrfase"/>
</dbReference>
<accession>A0A7S0T1W4</accession>